<dbReference type="eggNOG" id="arCOG04061">
    <property type="taxonomic scope" value="Archaea"/>
</dbReference>
<dbReference type="GO" id="GO:0003723">
    <property type="term" value="F:RNA binding"/>
    <property type="evidence" value="ECO:0007669"/>
    <property type="project" value="UniProtKB-UniRule"/>
</dbReference>
<dbReference type="AlphaFoldDB" id="D3E4A0"/>
<dbReference type="InterPro" id="IPR005231">
    <property type="entry name" value="NAC_arc"/>
</dbReference>
<dbReference type="STRING" id="634498.mru_1511"/>
<dbReference type="NCBIfam" id="TIGR00264">
    <property type="entry name" value="archaeal-type nascent polypeptide-associated complex protein"/>
    <property type="match status" value="1"/>
</dbReference>
<keyword evidence="8" id="KW-1185">Reference proteome</keyword>
<dbReference type="GO" id="GO:0015031">
    <property type="term" value="P:protein transport"/>
    <property type="evidence" value="ECO:0007669"/>
    <property type="project" value="UniProtKB-UniRule"/>
</dbReference>
<comment type="similarity">
    <text evidence="4">Belongs to the NAC-alpha family.</text>
</comment>
<evidence type="ECO:0000259" key="6">
    <source>
        <dbReference type="PROSITE" id="PS51151"/>
    </source>
</evidence>
<feature type="domain" description="NAC-A/B" evidence="6">
    <location>
        <begin position="3"/>
        <end position="71"/>
    </location>
</feature>
<dbReference type="HAMAP" id="MF_00814">
    <property type="entry name" value="NAC_arch"/>
    <property type="match status" value="1"/>
</dbReference>
<dbReference type="SMART" id="SM01407">
    <property type="entry name" value="NAC"/>
    <property type="match status" value="1"/>
</dbReference>
<proteinExistence type="inferred from homology"/>
<dbReference type="KEGG" id="mru:mru_1511"/>
<gene>
    <name evidence="4" type="primary">nac</name>
    <name evidence="7" type="ordered locus">mru_1511</name>
</gene>
<dbReference type="Pfam" id="PF01849">
    <property type="entry name" value="NAC"/>
    <property type="match status" value="1"/>
</dbReference>
<reference evidence="7 8" key="1">
    <citation type="journal article" date="2010" name="PLoS ONE">
        <title>The genome sequence of the rumen methanogen Methanobrevibacter ruminantium reveals new possibilities for controlling ruminant methane emissions.</title>
        <authorList>
            <person name="Leahy S.C."/>
            <person name="Kelly W.J."/>
            <person name="Altermann E."/>
            <person name="Ronimus R.S."/>
            <person name="Yeoman C.J."/>
            <person name="Pacheco D.M."/>
            <person name="Li D."/>
            <person name="Kong Z."/>
            <person name="McTavish S."/>
            <person name="Sang C."/>
            <person name="Lambie S.C."/>
            <person name="Janssen P.H."/>
            <person name="Dey D."/>
            <person name="Attwood G.T."/>
        </authorList>
    </citation>
    <scope>NUCLEOTIDE SEQUENCE [LARGE SCALE GENOMIC DNA]</scope>
    <source>
        <strain evidence="8">ATCC 35063 / DSM 1093 / JCM 13430 / OCM 146 / M1</strain>
    </source>
</reference>
<accession>D3E4A0</accession>
<dbReference type="Proteomes" id="UP000008680">
    <property type="component" value="Chromosome"/>
</dbReference>
<dbReference type="HOGENOM" id="CLU_146475_1_0_2"/>
<evidence type="ECO:0000256" key="1">
    <source>
        <dbReference type="ARBA" id="ARBA00022448"/>
    </source>
</evidence>
<keyword evidence="3 4" id="KW-0653">Protein transport</keyword>
<dbReference type="SUPFAM" id="SSF46934">
    <property type="entry name" value="UBA-like"/>
    <property type="match status" value="1"/>
</dbReference>
<keyword evidence="2 4" id="KW-0694">RNA-binding</keyword>
<dbReference type="InterPro" id="IPR038187">
    <property type="entry name" value="NAC_A/B_dom_sf"/>
</dbReference>
<comment type="subunit">
    <text evidence="4">Homodimer. Interacts with the ribosome. Binds ribosomal RNA.</text>
</comment>
<name>D3E4A0_METRM</name>
<dbReference type="PATRIC" id="fig|634498.28.peg.1515"/>
<dbReference type="Pfam" id="PF19026">
    <property type="entry name" value="UBA_HYPK"/>
    <property type="match status" value="1"/>
</dbReference>
<organism evidence="7 8">
    <name type="scientific">Methanobrevibacter ruminantium (strain ATCC 35063 / DSM 1093 / JCM 13430 / OCM 146 / M1)</name>
    <name type="common">Methanobacterium ruminantium</name>
    <dbReference type="NCBI Taxonomy" id="634498"/>
    <lineage>
        <taxon>Archaea</taxon>
        <taxon>Methanobacteriati</taxon>
        <taxon>Methanobacteriota</taxon>
        <taxon>Methanomada group</taxon>
        <taxon>Methanobacteria</taxon>
        <taxon>Methanobacteriales</taxon>
        <taxon>Methanobacteriaceae</taxon>
        <taxon>Methanobrevibacter</taxon>
    </lineage>
</organism>
<dbReference type="Gene3D" id="2.20.70.30">
    <property type="entry name" value="Nascent polypeptide-associated complex domain"/>
    <property type="match status" value="1"/>
</dbReference>
<evidence type="ECO:0000313" key="7">
    <source>
        <dbReference type="EMBL" id="ADC47361.1"/>
    </source>
</evidence>
<evidence type="ECO:0000256" key="4">
    <source>
        <dbReference type="HAMAP-Rule" id="MF_00814"/>
    </source>
</evidence>
<dbReference type="PROSITE" id="PS51151">
    <property type="entry name" value="NAC_AB"/>
    <property type="match status" value="1"/>
</dbReference>
<dbReference type="EMBL" id="CP001719">
    <property type="protein sequence ID" value="ADC47361.1"/>
    <property type="molecule type" value="Genomic_DNA"/>
</dbReference>
<sequence length="112" mass="12338">MNPKQLKKMERQMKKMGMDMKSIDDVEEVIIRCADKEIIITNADVSAMNVMGQETYQVTGTAVEVEREVELVIPDEDIEMVASTAGVSVEAAEEALRECGGDLAEAIMKLSN</sequence>
<evidence type="ECO:0000256" key="2">
    <source>
        <dbReference type="ARBA" id="ARBA00022884"/>
    </source>
</evidence>
<protein>
    <recommendedName>
        <fullName evidence="4 5">Nascent polypeptide-associated complex protein</fullName>
    </recommendedName>
</protein>
<evidence type="ECO:0000256" key="3">
    <source>
        <dbReference type="ARBA" id="ARBA00022927"/>
    </source>
</evidence>
<keyword evidence="1 4" id="KW-0813">Transport</keyword>
<comment type="function">
    <text evidence="4">Contacts the emerging nascent chain on the ribosome.</text>
</comment>
<dbReference type="Gene3D" id="1.10.8.10">
    <property type="entry name" value="DNA helicase RuvA subunit, C-terminal domain"/>
    <property type="match status" value="1"/>
</dbReference>
<dbReference type="InterPro" id="IPR044034">
    <property type="entry name" value="NAC-like_UBA"/>
</dbReference>
<dbReference type="InterPro" id="IPR009060">
    <property type="entry name" value="UBA-like_sf"/>
</dbReference>
<dbReference type="InterPro" id="IPR002715">
    <property type="entry name" value="Nas_poly-pep-assoc_cplx_dom"/>
</dbReference>
<dbReference type="CDD" id="cd14359">
    <property type="entry name" value="UBA_AeNAC"/>
    <property type="match status" value="1"/>
</dbReference>
<evidence type="ECO:0000313" key="8">
    <source>
        <dbReference type="Proteomes" id="UP000008680"/>
    </source>
</evidence>
<dbReference type="CDD" id="cd22054">
    <property type="entry name" value="NAC_NACA"/>
    <property type="match status" value="1"/>
</dbReference>
<evidence type="ECO:0000256" key="5">
    <source>
        <dbReference type="NCBIfam" id="TIGR00264"/>
    </source>
</evidence>